<organism evidence="1 2">
    <name type="scientific">Rosenbergiella nectarea</name>
    <dbReference type="NCBI Taxonomy" id="988801"/>
    <lineage>
        <taxon>Bacteria</taxon>
        <taxon>Pseudomonadati</taxon>
        <taxon>Pseudomonadota</taxon>
        <taxon>Gammaproteobacteria</taxon>
        <taxon>Enterobacterales</taxon>
        <taxon>Erwiniaceae</taxon>
        <taxon>Rosenbergiella</taxon>
    </lineage>
</organism>
<evidence type="ECO:0000313" key="2">
    <source>
        <dbReference type="Proteomes" id="UP000242515"/>
    </source>
</evidence>
<reference evidence="2" key="1">
    <citation type="submission" date="2016-10" db="EMBL/GenBank/DDBJ databases">
        <authorList>
            <person name="Varghese N."/>
            <person name="Submissions S."/>
        </authorList>
    </citation>
    <scope>NUCLEOTIDE SEQUENCE [LARGE SCALE GENOMIC DNA]</scope>
    <source>
        <strain evidence="2">8N4</strain>
    </source>
</reference>
<name>A0A1H9MRX9_9GAMM</name>
<gene>
    <name evidence="1" type="ORF">SAMN05216522_11752</name>
</gene>
<dbReference type="Proteomes" id="UP000242515">
    <property type="component" value="Unassembled WGS sequence"/>
</dbReference>
<keyword evidence="2" id="KW-1185">Reference proteome</keyword>
<protein>
    <submittedName>
        <fullName evidence="1">Uncharacterized protein</fullName>
    </submittedName>
</protein>
<accession>A0A1H9MRX9</accession>
<dbReference type="EMBL" id="FOGC01000017">
    <property type="protein sequence ID" value="SER26237.1"/>
    <property type="molecule type" value="Genomic_DNA"/>
</dbReference>
<dbReference type="AlphaFoldDB" id="A0A1H9MRX9"/>
<evidence type="ECO:0000313" key="1">
    <source>
        <dbReference type="EMBL" id="SER26237.1"/>
    </source>
</evidence>
<sequence>MDGAIGGVGAKKIPLAGGMCHLTYITDKNGKKVYPKKSRVFPIPICGSDEI</sequence>
<dbReference type="RefSeq" id="WP_177173187.1">
    <property type="nucleotide sequence ID" value="NZ_FOGC01000017.1"/>
</dbReference>
<proteinExistence type="predicted"/>